<comment type="caution">
    <text evidence="3">The sequence shown here is derived from an EMBL/GenBank/DDBJ whole genome shotgun (WGS) entry which is preliminary data.</text>
</comment>
<keyword evidence="2" id="KW-0732">Signal</keyword>
<proteinExistence type="inferred from homology"/>
<evidence type="ECO:0000256" key="1">
    <source>
        <dbReference type="ARBA" id="ARBA00006987"/>
    </source>
</evidence>
<name>A0A2T0XKW8_9BURK</name>
<dbReference type="CDD" id="cd07012">
    <property type="entry name" value="PBP2_Bug_TTT"/>
    <property type="match status" value="1"/>
</dbReference>
<organism evidence="3 4">
    <name type="scientific">Jezberella montanilacus</name>
    <dbReference type="NCBI Taxonomy" id="323426"/>
    <lineage>
        <taxon>Bacteria</taxon>
        <taxon>Pseudomonadati</taxon>
        <taxon>Pseudomonadota</taxon>
        <taxon>Betaproteobacteria</taxon>
        <taxon>Burkholderiales</taxon>
        <taxon>Alcaligenaceae</taxon>
        <taxon>Jezberella</taxon>
    </lineage>
</organism>
<reference evidence="3 4" key="1">
    <citation type="submission" date="2018-03" db="EMBL/GenBank/DDBJ databases">
        <title>Genomic Encyclopedia of Type Strains, Phase III (KMG-III): the genomes of soil and plant-associated and newly described type strains.</title>
        <authorList>
            <person name="Whitman W."/>
        </authorList>
    </citation>
    <scope>NUCLEOTIDE SEQUENCE [LARGE SCALE GENOMIC DNA]</scope>
    <source>
        <strain evidence="3 4">MWH-P2sevCIIIb</strain>
    </source>
</reference>
<dbReference type="Pfam" id="PF03401">
    <property type="entry name" value="TctC"/>
    <property type="match status" value="1"/>
</dbReference>
<dbReference type="SUPFAM" id="SSF53850">
    <property type="entry name" value="Periplasmic binding protein-like II"/>
    <property type="match status" value="1"/>
</dbReference>
<evidence type="ECO:0000256" key="2">
    <source>
        <dbReference type="SAM" id="SignalP"/>
    </source>
</evidence>
<dbReference type="PIRSF" id="PIRSF017082">
    <property type="entry name" value="YflP"/>
    <property type="match status" value="1"/>
</dbReference>
<keyword evidence="4" id="KW-1185">Reference proteome</keyword>
<feature type="signal peptide" evidence="2">
    <location>
        <begin position="1"/>
        <end position="25"/>
    </location>
</feature>
<dbReference type="AlphaFoldDB" id="A0A2T0XKW8"/>
<feature type="chain" id="PRO_5015774193" evidence="2">
    <location>
        <begin position="26"/>
        <end position="329"/>
    </location>
</feature>
<comment type="similarity">
    <text evidence="1">Belongs to the UPF0065 (bug) family.</text>
</comment>
<dbReference type="InterPro" id="IPR005064">
    <property type="entry name" value="BUG"/>
</dbReference>
<accession>A0A2T0XKW8</accession>
<dbReference type="PANTHER" id="PTHR42928:SF5">
    <property type="entry name" value="BLR1237 PROTEIN"/>
    <property type="match status" value="1"/>
</dbReference>
<dbReference type="PANTHER" id="PTHR42928">
    <property type="entry name" value="TRICARBOXYLATE-BINDING PROTEIN"/>
    <property type="match status" value="1"/>
</dbReference>
<protein>
    <submittedName>
        <fullName evidence="3">Tripartite-type tricarboxylate transporter receptor subunit TctC</fullName>
    </submittedName>
</protein>
<gene>
    <name evidence="3" type="ORF">BCM14_1018</name>
</gene>
<keyword evidence="3" id="KW-0675">Receptor</keyword>
<sequence length="329" mass="34882">MNMRTLIVKTLILLLVTAVSIVTQAQASSAADAFPNRPITIIVGSTPGSTTDGLARALGVEITKATAQTVIVDNRAGAFGGIAAQAAARAAPDGYTLFITTNTTQAANPHLLRQLPYDPIKDFEPVGRLVQGYMLMVVNPELKVQSVNDFIAMAKQAPGKFNYGSGSSSARVAAELFQHMSGTTLNYVPYKANPAAVMGLVGGQTDMMIVDLTTSLPQVKSGKLRALGVSSPTRSTLLPDVPTISEAGLAGYEAHHWNALYAPAGTPQDLIDKLSKLVRKAMASESLNNFAQQNGMEVAMTSPIELAKFQLDELESWGRIIKQAGIEPE</sequence>
<dbReference type="Gene3D" id="3.40.190.150">
    <property type="entry name" value="Bordetella uptake gene, domain 1"/>
    <property type="match status" value="1"/>
</dbReference>
<dbReference type="Gene3D" id="3.40.190.10">
    <property type="entry name" value="Periplasmic binding protein-like II"/>
    <property type="match status" value="1"/>
</dbReference>
<evidence type="ECO:0000313" key="4">
    <source>
        <dbReference type="Proteomes" id="UP000238308"/>
    </source>
</evidence>
<evidence type="ECO:0000313" key="3">
    <source>
        <dbReference type="EMBL" id="PRY99567.1"/>
    </source>
</evidence>
<dbReference type="EMBL" id="PVTV01000011">
    <property type="protein sequence ID" value="PRY99567.1"/>
    <property type="molecule type" value="Genomic_DNA"/>
</dbReference>
<dbReference type="Proteomes" id="UP000238308">
    <property type="component" value="Unassembled WGS sequence"/>
</dbReference>
<dbReference type="InterPro" id="IPR042100">
    <property type="entry name" value="Bug_dom1"/>
</dbReference>